<dbReference type="Pfam" id="PF24623">
    <property type="entry name" value="Phage_zn_bind_8"/>
    <property type="match status" value="1"/>
</dbReference>
<reference evidence="3 4" key="1">
    <citation type="journal article" date="2019" name="Microb. Cell Fact.">
        <title>Exploring novel herbicidin analogues by transcriptional regulator overexpression and MS/MS molecular networking.</title>
        <authorList>
            <person name="Shi Y."/>
            <person name="Gu R."/>
            <person name="Li Y."/>
            <person name="Wang X."/>
            <person name="Ren W."/>
            <person name="Li X."/>
            <person name="Wang L."/>
            <person name="Xie Y."/>
            <person name="Hong B."/>
        </authorList>
    </citation>
    <scope>NUCLEOTIDE SEQUENCE [LARGE SCALE GENOMIC DNA]</scope>
    <source>
        <strain evidence="3 4">US-43</strain>
    </source>
</reference>
<feature type="compositionally biased region" description="Low complexity" evidence="1">
    <location>
        <begin position="215"/>
        <end position="228"/>
    </location>
</feature>
<evidence type="ECO:0000313" key="4">
    <source>
        <dbReference type="Proteomes" id="UP000327000"/>
    </source>
</evidence>
<dbReference type="Proteomes" id="UP000327000">
    <property type="component" value="Unassembled WGS sequence"/>
</dbReference>
<evidence type="ECO:0000313" key="3">
    <source>
        <dbReference type="EMBL" id="KAB7850175.1"/>
    </source>
</evidence>
<proteinExistence type="predicted"/>
<feature type="region of interest" description="Disordered" evidence="1">
    <location>
        <begin position="108"/>
        <end position="129"/>
    </location>
</feature>
<dbReference type="InterPro" id="IPR056911">
    <property type="entry name" value="Phage_Znf_bind_put"/>
</dbReference>
<evidence type="ECO:0000256" key="1">
    <source>
        <dbReference type="SAM" id="MobiDB-lite"/>
    </source>
</evidence>
<keyword evidence="4" id="KW-1185">Reference proteome</keyword>
<dbReference type="AlphaFoldDB" id="A0A5N5WEK6"/>
<gene>
    <name evidence="3" type="ORF">FRZ00_06140</name>
</gene>
<feature type="compositionally biased region" description="Basic and acidic residues" evidence="1">
    <location>
        <begin position="202"/>
        <end position="214"/>
    </location>
</feature>
<feature type="region of interest" description="Disordered" evidence="1">
    <location>
        <begin position="192"/>
        <end position="241"/>
    </location>
</feature>
<sequence>MTLDDVYDLFERIALVDDRIVRPNPADAAGQAEMWAVILRGVPLPFAAHAVIRHYQQSPYQLRPADIAEQWRLHIRDRLERHTESEPPDGDTGDDTYQAALLAERRAVASGAVEPRPVPQPRILTAGTDLAPGRGRAILAAVGQPAPSPAPGNPRSVHCPRCHAEPGRSCTTAGRRRADVHPARLETVRRAAAGLPPVDPAEEQRELERRREASRAALAALPPGTTTPVSPPPCNEQEAAS</sequence>
<organism evidence="3 4">
    <name type="scientific">Streptomyces mobaraensis</name>
    <name type="common">Streptoverticillium mobaraense</name>
    <dbReference type="NCBI Taxonomy" id="35621"/>
    <lineage>
        <taxon>Bacteria</taxon>
        <taxon>Bacillati</taxon>
        <taxon>Actinomycetota</taxon>
        <taxon>Actinomycetes</taxon>
        <taxon>Kitasatosporales</taxon>
        <taxon>Streptomycetaceae</taxon>
        <taxon>Streptomyces</taxon>
    </lineage>
</organism>
<name>A0A5N5WEK6_STRMB</name>
<comment type="caution">
    <text evidence="3">The sequence shown here is derived from an EMBL/GenBank/DDBJ whole genome shotgun (WGS) entry which is preliminary data.</text>
</comment>
<dbReference type="EMBL" id="VOKX01000009">
    <property type="protein sequence ID" value="KAB7850175.1"/>
    <property type="molecule type" value="Genomic_DNA"/>
</dbReference>
<dbReference type="OrthoDB" id="4222963at2"/>
<dbReference type="RefSeq" id="WP_152262714.1">
    <property type="nucleotide sequence ID" value="NZ_VOKX01000009.1"/>
</dbReference>
<accession>A0A5N5WEK6</accession>
<evidence type="ECO:0000259" key="2">
    <source>
        <dbReference type="Pfam" id="PF24623"/>
    </source>
</evidence>
<feature type="domain" description="DNA-binding phage zinc finger" evidence="2">
    <location>
        <begin position="151"/>
        <end position="197"/>
    </location>
</feature>
<protein>
    <recommendedName>
        <fullName evidence="2">DNA-binding phage zinc finger domain-containing protein</fullName>
    </recommendedName>
</protein>